<proteinExistence type="predicted"/>
<name>A0A9W5R1D9_BACCE</name>
<evidence type="ECO:0000313" key="2">
    <source>
        <dbReference type="Proteomes" id="UP000014028"/>
    </source>
</evidence>
<dbReference type="EMBL" id="AHFK01000094">
    <property type="protein sequence ID" value="EOQ02903.1"/>
    <property type="molecule type" value="Genomic_DNA"/>
</dbReference>
<organism evidence="1 2">
    <name type="scientific">Bacillus cereus VD184</name>
    <dbReference type="NCBI Taxonomy" id="1053242"/>
    <lineage>
        <taxon>Bacteria</taxon>
        <taxon>Bacillati</taxon>
        <taxon>Bacillota</taxon>
        <taxon>Bacilli</taxon>
        <taxon>Bacillales</taxon>
        <taxon>Bacillaceae</taxon>
        <taxon>Bacillus</taxon>
        <taxon>Bacillus cereus group</taxon>
    </lineage>
</organism>
<sequence>HPFLSSLLKKNNVFMYLGVVKILKLMGMGSPYQKKKIVRLDTIWTQNNQFLVH</sequence>
<feature type="non-terminal residue" evidence="1">
    <location>
        <position position="1"/>
    </location>
</feature>
<dbReference type="AlphaFoldDB" id="A0A9W5R1D9"/>
<comment type="caution">
    <text evidence="1">The sequence shown here is derived from an EMBL/GenBank/DDBJ whole genome shotgun (WGS) entry which is preliminary data.</text>
</comment>
<accession>A0A9W5R1D9</accession>
<reference evidence="1 2" key="1">
    <citation type="submission" date="2012-12" db="EMBL/GenBank/DDBJ databases">
        <title>The Genome Sequence of Bacillus cereus VD184.</title>
        <authorList>
            <consortium name="The Broad Institute Genome Sequencing Platform"/>
            <consortium name="The Broad Institute Genome Sequencing Center for Infectious Disease"/>
            <person name="Feldgarden M."/>
            <person name="Van der Auwera G.A."/>
            <person name="Mahillon J."/>
            <person name="Duprez V."/>
            <person name="Timmery S."/>
            <person name="Mattelet C."/>
            <person name="Dierick K."/>
            <person name="Sun M."/>
            <person name="Yu Z."/>
            <person name="Zhu L."/>
            <person name="Hu X."/>
            <person name="Shank E.B."/>
            <person name="Swiecicka I."/>
            <person name="Hansen B.M."/>
            <person name="Andrup L."/>
            <person name="Walker B."/>
            <person name="Young S.K."/>
            <person name="Zeng Q."/>
            <person name="Gargeya S."/>
            <person name="Fitzgerald M."/>
            <person name="Haas B."/>
            <person name="Abouelleil A."/>
            <person name="Alvarado L."/>
            <person name="Arachchi H.M."/>
            <person name="Berlin A.M."/>
            <person name="Chapman S.B."/>
            <person name="Dewar J."/>
            <person name="Goldberg J."/>
            <person name="Griggs A."/>
            <person name="Gujja S."/>
            <person name="Hansen M."/>
            <person name="Howarth C."/>
            <person name="Imamovic A."/>
            <person name="Larimer J."/>
            <person name="McCowan C."/>
            <person name="Murphy C."/>
            <person name="Neiman D."/>
            <person name="Pearson M."/>
            <person name="Priest M."/>
            <person name="Roberts A."/>
            <person name="Saif S."/>
            <person name="Shea T."/>
            <person name="Sisk P."/>
            <person name="Sykes S."/>
            <person name="Wortman J."/>
            <person name="Nusbaum C."/>
            <person name="Birren B."/>
        </authorList>
    </citation>
    <scope>NUCLEOTIDE SEQUENCE [LARGE SCALE GENOMIC DNA]</scope>
    <source>
        <strain evidence="1 2">VD184</strain>
    </source>
</reference>
<dbReference type="Proteomes" id="UP000014028">
    <property type="component" value="Unassembled WGS sequence"/>
</dbReference>
<gene>
    <name evidence="1" type="ORF">IKC_05825</name>
</gene>
<evidence type="ECO:0000313" key="1">
    <source>
        <dbReference type="EMBL" id="EOQ02903.1"/>
    </source>
</evidence>
<protein>
    <submittedName>
        <fullName evidence="1">Uncharacterized protein</fullName>
    </submittedName>
</protein>